<dbReference type="InterPro" id="IPR007921">
    <property type="entry name" value="CHAP_dom"/>
</dbReference>
<dbReference type="SUPFAM" id="SSF54001">
    <property type="entry name" value="Cysteine proteinases"/>
    <property type="match status" value="1"/>
</dbReference>
<evidence type="ECO:0000313" key="4">
    <source>
        <dbReference type="EMBL" id="MBM7799354.1"/>
    </source>
</evidence>
<dbReference type="InterPro" id="IPR036426">
    <property type="entry name" value="Bulb-type_lectin_dom_sf"/>
</dbReference>
<accession>A0ABS2RN31</accession>
<dbReference type="InterPro" id="IPR001480">
    <property type="entry name" value="Bulb-type_lectin_dom"/>
</dbReference>
<organism evidence="4 5">
    <name type="scientific">Microlunatus panaciterrae</name>
    <dbReference type="NCBI Taxonomy" id="400768"/>
    <lineage>
        <taxon>Bacteria</taxon>
        <taxon>Bacillati</taxon>
        <taxon>Actinomycetota</taxon>
        <taxon>Actinomycetes</taxon>
        <taxon>Propionibacteriales</taxon>
        <taxon>Propionibacteriaceae</taxon>
        <taxon>Microlunatus</taxon>
    </lineage>
</organism>
<feature type="chain" id="PRO_5046582032" evidence="1">
    <location>
        <begin position="35"/>
        <end position="492"/>
    </location>
</feature>
<sequence length="492" mass="51580">MGHSALRAQTRSFRLVVALVAATLVMLLSGAELAAADPPSAGSTLTIKAPQSITAGTSAKISGTLSAVSGAKIASAPIVVRWRTVGASKWRGAVNVKTSSKGNWSTKIAMSLNTEFSAEFAGSSTALGVKSVVVRTSAVQSIMVTTLSPSRPAIGQFLTVKGTVSPALRSTTLSLQRWRNGAWTTLLKTKVSSTGTYSAKIRIADASTQILRLRSGSRKSITRAFSATRNVYVAVTATLGTGATLKARQVLMSPNGVYSATLRTDGNLVVTDSLGAPLWASGTSGRSPALTMGTDGNLALGSSGRSLWSTGTKGGAAVLVMQNDGSLVVFSKGTSLWSSTKGTAAKVQPAACWSVSFDCISFSSYRPYTSYWAMYSGHNCTNYVAYRMITKGVTRSPWGLPGGSAWQWRANAKKAKIKVDTVPTVGAVIQWNRYTYGGGSSGHVAYVESVSRTSIVISEDSWSGHGAVRTIRRDSPSFTSARFIHIKDGGSN</sequence>
<evidence type="ECO:0000256" key="1">
    <source>
        <dbReference type="SAM" id="SignalP"/>
    </source>
</evidence>
<evidence type="ECO:0000313" key="5">
    <source>
        <dbReference type="Proteomes" id="UP000704762"/>
    </source>
</evidence>
<dbReference type="RefSeq" id="WP_204918054.1">
    <property type="nucleotide sequence ID" value="NZ_BAAAQP010000001.1"/>
</dbReference>
<reference evidence="4 5" key="1">
    <citation type="submission" date="2021-01" db="EMBL/GenBank/DDBJ databases">
        <title>Sequencing the genomes of 1000 actinobacteria strains.</title>
        <authorList>
            <person name="Klenk H.-P."/>
        </authorList>
    </citation>
    <scope>NUCLEOTIDE SEQUENCE [LARGE SCALE GENOMIC DNA]</scope>
    <source>
        <strain evidence="4 5">DSM 18662</strain>
    </source>
</reference>
<keyword evidence="1" id="KW-0732">Signal</keyword>
<evidence type="ECO:0000259" key="3">
    <source>
        <dbReference type="PROSITE" id="PS50927"/>
    </source>
</evidence>
<feature type="domain" description="Bulb-type lectin" evidence="3">
    <location>
        <begin position="236"/>
        <end position="342"/>
    </location>
</feature>
<feature type="domain" description="Peptidase C51" evidence="2">
    <location>
        <begin position="355"/>
        <end position="485"/>
    </location>
</feature>
<proteinExistence type="predicted"/>
<comment type="caution">
    <text evidence="4">The sequence shown here is derived from an EMBL/GenBank/DDBJ whole genome shotgun (WGS) entry which is preliminary data.</text>
</comment>
<evidence type="ECO:0000259" key="2">
    <source>
        <dbReference type="PROSITE" id="PS50911"/>
    </source>
</evidence>
<dbReference type="PROSITE" id="PS50927">
    <property type="entry name" value="BULB_LECTIN"/>
    <property type="match status" value="1"/>
</dbReference>
<dbReference type="SUPFAM" id="SSF51110">
    <property type="entry name" value="alpha-D-mannose-specific plant lectins"/>
    <property type="match status" value="2"/>
</dbReference>
<dbReference type="Gene3D" id="3.90.1720.10">
    <property type="entry name" value="endopeptidase domain like (from Nostoc punctiforme)"/>
    <property type="match status" value="1"/>
</dbReference>
<dbReference type="InterPro" id="IPR038765">
    <property type="entry name" value="Papain-like_cys_pep_sf"/>
</dbReference>
<dbReference type="Pfam" id="PF05257">
    <property type="entry name" value="CHAP"/>
    <property type="match status" value="1"/>
</dbReference>
<gene>
    <name evidence="4" type="ORF">JOE57_002275</name>
</gene>
<dbReference type="SMART" id="SM00108">
    <property type="entry name" value="B_lectin"/>
    <property type="match status" value="1"/>
</dbReference>
<keyword evidence="5" id="KW-1185">Reference proteome</keyword>
<dbReference type="EMBL" id="JAFBCF010000001">
    <property type="protein sequence ID" value="MBM7799354.1"/>
    <property type="molecule type" value="Genomic_DNA"/>
</dbReference>
<dbReference type="Proteomes" id="UP000704762">
    <property type="component" value="Unassembled WGS sequence"/>
</dbReference>
<dbReference type="Gene3D" id="2.90.10.10">
    <property type="entry name" value="Bulb-type lectin domain"/>
    <property type="match status" value="2"/>
</dbReference>
<name>A0ABS2RN31_9ACTN</name>
<protein>
    <submittedName>
        <fullName evidence="4">Surface antigen/putative lipoic acid-binding regulatory protein</fullName>
    </submittedName>
</protein>
<dbReference type="PROSITE" id="PS50911">
    <property type="entry name" value="CHAP"/>
    <property type="match status" value="1"/>
</dbReference>
<feature type="signal peptide" evidence="1">
    <location>
        <begin position="1"/>
        <end position="34"/>
    </location>
</feature>